<dbReference type="AlphaFoldDB" id="A0A329RG04"/>
<feature type="compositionally biased region" description="Basic and acidic residues" evidence="1">
    <location>
        <begin position="24"/>
        <end position="41"/>
    </location>
</feature>
<evidence type="ECO:0008006" key="7">
    <source>
        <dbReference type="Google" id="ProtNLM"/>
    </source>
</evidence>
<evidence type="ECO:0000313" key="2">
    <source>
        <dbReference type="EMBL" id="KAG2878231.1"/>
    </source>
</evidence>
<accession>A0A329RG04</accession>
<organism evidence="5 6">
    <name type="scientific">Phytophthora cactorum</name>
    <dbReference type="NCBI Taxonomy" id="29920"/>
    <lineage>
        <taxon>Eukaryota</taxon>
        <taxon>Sar</taxon>
        <taxon>Stramenopiles</taxon>
        <taxon>Oomycota</taxon>
        <taxon>Peronosporomycetes</taxon>
        <taxon>Peronosporales</taxon>
        <taxon>Peronosporaceae</taxon>
        <taxon>Phytophthora</taxon>
    </lineage>
</organism>
<dbReference type="SUPFAM" id="SSF53098">
    <property type="entry name" value="Ribonuclease H-like"/>
    <property type="match status" value="1"/>
</dbReference>
<protein>
    <recommendedName>
        <fullName evidence="7">Integrase catalytic domain-containing protein</fullName>
    </recommendedName>
</protein>
<evidence type="ECO:0000256" key="1">
    <source>
        <dbReference type="SAM" id="MobiDB-lite"/>
    </source>
</evidence>
<dbReference type="Proteomes" id="UP000251314">
    <property type="component" value="Unassembled WGS sequence"/>
</dbReference>
<dbReference type="EMBL" id="MJFZ01001088">
    <property type="protein sequence ID" value="RAW23301.1"/>
    <property type="molecule type" value="Genomic_DNA"/>
</dbReference>
<evidence type="ECO:0000313" key="6">
    <source>
        <dbReference type="Proteomes" id="UP000251314"/>
    </source>
</evidence>
<dbReference type="GO" id="GO:0003676">
    <property type="term" value="F:nucleic acid binding"/>
    <property type="evidence" value="ECO:0007669"/>
    <property type="project" value="InterPro"/>
</dbReference>
<proteinExistence type="predicted"/>
<dbReference type="Proteomes" id="UP000774804">
    <property type="component" value="Unassembled WGS sequence"/>
</dbReference>
<evidence type="ECO:0000313" key="3">
    <source>
        <dbReference type="EMBL" id="KAG2958822.1"/>
    </source>
</evidence>
<feature type="region of interest" description="Disordered" evidence="1">
    <location>
        <begin position="1"/>
        <end position="41"/>
    </location>
</feature>
<dbReference type="EMBL" id="RCMI01002169">
    <property type="protein sequence ID" value="KAG2878231.1"/>
    <property type="molecule type" value="Genomic_DNA"/>
</dbReference>
<gene>
    <name evidence="5" type="ORF">PC110_g20261</name>
    <name evidence="2" type="ORF">PC115_g23127</name>
    <name evidence="3" type="ORF">PC118_g23330</name>
    <name evidence="4" type="ORF">PC129_g22911</name>
</gene>
<reference evidence="2" key="2">
    <citation type="submission" date="2018-10" db="EMBL/GenBank/DDBJ databases">
        <title>Effector identification in a new, highly contiguous assembly of the strawberry crown rot pathogen Phytophthora cactorum.</title>
        <authorList>
            <person name="Armitage A.D."/>
            <person name="Nellist C.F."/>
            <person name="Bates H."/>
            <person name="Vickerstaff R.J."/>
            <person name="Harrison R.J."/>
        </authorList>
    </citation>
    <scope>NUCLEOTIDE SEQUENCE</scope>
    <source>
        <strain evidence="2">4032</strain>
        <strain evidence="3">P415</strain>
        <strain evidence="4">P421</strain>
    </source>
</reference>
<name>A0A329RG04_9STRA</name>
<dbReference type="EMBL" id="RCMV01002320">
    <property type="protein sequence ID" value="KAG3203349.1"/>
    <property type="molecule type" value="Genomic_DNA"/>
</dbReference>
<dbReference type="Proteomes" id="UP000760860">
    <property type="component" value="Unassembled WGS sequence"/>
</dbReference>
<comment type="caution">
    <text evidence="5">The sequence shown here is derived from an EMBL/GenBank/DDBJ whole genome shotgun (WGS) entry which is preliminary data.</text>
</comment>
<dbReference type="Proteomes" id="UP000697107">
    <property type="component" value="Unassembled WGS sequence"/>
</dbReference>
<evidence type="ECO:0000313" key="4">
    <source>
        <dbReference type="EMBL" id="KAG3203349.1"/>
    </source>
</evidence>
<dbReference type="Gene3D" id="3.30.420.10">
    <property type="entry name" value="Ribonuclease H-like superfamily/Ribonuclease H"/>
    <property type="match status" value="1"/>
</dbReference>
<dbReference type="EMBL" id="RCML01002150">
    <property type="protein sequence ID" value="KAG2958822.1"/>
    <property type="molecule type" value="Genomic_DNA"/>
</dbReference>
<reference evidence="5 6" key="1">
    <citation type="submission" date="2018-01" db="EMBL/GenBank/DDBJ databases">
        <title>Draft genome of the strawberry crown rot pathogen Phytophthora cactorum.</title>
        <authorList>
            <person name="Armitage A.D."/>
            <person name="Lysoe E."/>
            <person name="Nellist C.F."/>
            <person name="Harrison R.J."/>
            <person name="Brurberg M.B."/>
        </authorList>
    </citation>
    <scope>NUCLEOTIDE SEQUENCE [LARGE SCALE GENOMIC DNA]</scope>
    <source>
        <strain evidence="5 6">10300</strain>
    </source>
</reference>
<sequence>MENATDKKIKRLRSDNGGKYTGRRFKDYLNRSGNKHENTVP</sequence>
<dbReference type="OrthoDB" id="8037646at2759"/>
<dbReference type="InterPro" id="IPR036397">
    <property type="entry name" value="RNaseH_sf"/>
</dbReference>
<feature type="compositionally biased region" description="Basic and acidic residues" evidence="1">
    <location>
        <begin position="1"/>
        <end position="16"/>
    </location>
</feature>
<keyword evidence="6" id="KW-1185">Reference proteome</keyword>
<dbReference type="InterPro" id="IPR012337">
    <property type="entry name" value="RNaseH-like_sf"/>
</dbReference>
<dbReference type="VEuPathDB" id="FungiDB:PC110_g20261"/>
<evidence type="ECO:0000313" key="5">
    <source>
        <dbReference type="EMBL" id="RAW23301.1"/>
    </source>
</evidence>